<evidence type="ECO:0000256" key="5">
    <source>
        <dbReference type="ARBA" id="ARBA00023015"/>
    </source>
</evidence>
<evidence type="ECO:0000313" key="12">
    <source>
        <dbReference type="Proteomes" id="UP000198287"/>
    </source>
</evidence>
<dbReference type="AlphaFoldDB" id="A0A226CW80"/>
<evidence type="ECO:0000256" key="1">
    <source>
        <dbReference type="ARBA" id="ARBA00004123"/>
    </source>
</evidence>
<dbReference type="InterPro" id="IPR003656">
    <property type="entry name" value="Znf_BED"/>
</dbReference>
<name>A0A226CW80_FOLCA</name>
<keyword evidence="7" id="KW-0539">Nucleus</keyword>
<dbReference type="STRING" id="158441.A0A226CW80"/>
<gene>
    <name evidence="11" type="ORF">Fcan01_27628</name>
</gene>
<organism evidence="11 12">
    <name type="scientific">Folsomia candida</name>
    <name type="common">Springtail</name>
    <dbReference type="NCBI Taxonomy" id="158441"/>
    <lineage>
        <taxon>Eukaryota</taxon>
        <taxon>Metazoa</taxon>
        <taxon>Ecdysozoa</taxon>
        <taxon>Arthropoda</taxon>
        <taxon>Hexapoda</taxon>
        <taxon>Collembola</taxon>
        <taxon>Entomobryomorpha</taxon>
        <taxon>Isotomoidea</taxon>
        <taxon>Isotomidae</taxon>
        <taxon>Proisotominae</taxon>
        <taxon>Folsomia</taxon>
    </lineage>
</organism>
<keyword evidence="3 8" id="KW-0863">Zinc-finger</keyword>
<dbReference type="SMART" id="SM00614">
    <property type="entry name" value="ZnF_BED"/>
    <property type="match status" value="1"/>
</dbReference>
<dbReference type="InterPro" id="IPR036236">
    <property type="entry name" value="Znf_C2H2_sf"/>
</dbReference>
<accession>A0A226CW80</accession>
<dbReference type="GO" id="GO:0008270">
    <property type="term" value="F:zinc ion binding"/>
    <property type="evidence" value="ECO:0007669"/>
    <property type="project" value="UniProtKB-KW"/>
</dbReference>
<feature type="compositionally biased region" description="Basic and acidic residues" evidence="9">
    <location>
        <begin position="89"/>
        <end position="109"/>
    </location>
</feature>
<comment type="caution">
    <text evidence="11">The sequence shown here is derived from an EMBL/GenBank/DDBJ whole genome shotgun (WGS) entry which is preliminary data.</text>
</comment>
<dbReference type="Proteomes" id="UP000198287">
    <property type="component" value="Unassembled WGS sequence"/>
</dbReference>
<evidence type="ECO:0000256" key="4">
    <source>
        <dbReference type="ARBA" id="ARBA00022833"/>
    </source>
</evidence>
<dbReference type="PANTHER" id="PTHR46481:SF10">
    <property type="entry name" value="ZINC FINGER BED DOMAIN-CONTAINING PROTEIN 39"/>
    <property type="match status" value="1"/>
</dbReference>
<evidence type="ECO:0000256" key="8">
    <source>
        <dbReference type="PROSITE-ProRule" id="PRU00027"/>
    </source>
</evidence>
<dbReference type="PROSITE" id="PS50808">
    <property type="entry name" value="ZF_BED"/>
    <property type="match status" value="1"/>
</dbReference>
<evidence type="ECO:0000256" key="6">
    <source>
        <dbReference type="ARBA" id="ARBA00023163"/>
    </source>
</evidence>
<dbReference type="OrthoDB" id="117690at2759"/>
<dbReference type="GO" id="GO:0005634">
    <property type="term" value="C:nucleus"/>
    <property type="evidence" value="ECO:0007669"/>
    <property type="project" value="UniProtKB-SubCell"/>
</dbReference>
<dbReference type="EMBL" id="LNIX01000055">
    <property type="protein sequence ID" value="OXA37615.1"/>
    <property type="molecule type" value="Genomic_DNA"/>
</dbReference>
<proteinExistence type="predicted"/>
<comment type="subcellular location">
    <subcellularLocation>
        <location evidence="1">Nucleus</location>
    </subcellularLocation>
</comment>
<dbReference type="GO" id="GO:0003677">
    <property type="term" value="F:DNA binding"/>
    <property type="evidence" value="ECO:0007669"/>
    <property type="project" value="InterPro"/>
</dbReference>
<dbReference type="SUPFAM" id="SSF57667">
    <property type="entry name" value="beta-beta-alpha zinc fingers"/>
    <property type="match status" value="1"/>
</dbReference>
<dbReference type="PANTHER" id="PTHR46481">
    <property type="entry name" value="ZINC FINGER BED DOMAIN-CONTAINING PROTEIN 4"/>
    <property type="match status" value="1"/>
</dbReference>
<evidence type="ECO:0000256" key="3">
    <source>
        <dbReference type="ARBA" id="ARBA00022771"/>
    </source>
</evidence>
<dbReference type="GO" id="GO:0009791">
    <property type="term" value="P:post-embryonic development"/>
    <property type="evidence" value="ECO:0007669"/>
    <property type="project" value="UniProtKB-ARBA"/>
</dbReference>
<dbReference type="InterPro" id="IPR052035">
    <property type="entry name" value="ZnF_BED_domain_contain"/>
</dbReference>
<keyword evidence="2" id="KW-0479">Metal-binding</keyword>
<feature type="region of interest" description="Disordered" evidence="9">
    <location>
        <begin position="25"/>
        <end position="50"/>
    </location>
</feature>
<feature type="compositionally biased region" description="Basic and acidic residues" evidence="9">
    <location>
        <begin position="39"/>
        <end position="50"/>
    </location>
</feature>
<keyword evidence="6" id="KW-0804">Transcription</keyword>
<keyword evidence="5" id="KW-0805">Transcription regulation</keyword>
<reference evidence="11 12" key="1">
    <citation type="submission" date="2015-12" db="EMBL/GenBank/DDBJ databases">
        <title>The genome of Folsomia candida.</title>
        <authorList>
            <person name="Faddeeva A."/>
            <person name="Derks M.F."/>
            <person name="Anvar Y."/>
            <person name="Smit S."/>
            <person name="Van Straalen N."/>
            <person name="Roelofs D."/>
        </authorList>
    </citation>
    <scope>NUCLEOTIDE SEQUENCE [LARGE SCALE GENOMIC DNA]</scope>
    <source>
        <strain evidence="11 12">VU population</strain>
        <tissue evidence="11">Whole body</tissue>
    </source>
</reference>
<keyword evidence="12" id="KW-1185">Reference proteome</keyword>
<dbReference type="SUPFAM" id="SSF140996">
    <property type="entry name" value="Hermes dimerisation domain"/>
    <property type="match status" value="1"/>
</dbReference>
<protein>
    <submittedName>
        <fullName evidence="11">Zinc finger BED domain-containing protein RICESLEEPER 2</fullName>
    </submittedName>
</protein>
<keyword evidence="4" id="KW-0862">Zinc</keyword>
<evidence type="ECO:0000313" key="11">
    <source>
        <dbReference type="EMBL" id="OXA37615.1"/>
    </source>
</evidence>
<evidence type="ECO:0000256" key="2">
    <source>
        <dbReference type="ARBA" id="ARBA00022723"/>
    </source>
</evidence>
<dbReference type="Pfam" id="PF02892">
    <property type="entry name" value="zf-BED"/>
    <property type="match status" value="1"/>
</dbReference>
<evidence type="ECO:0000256" key="7">
    <source>
        <dbReference type="ARBA" id="ARBA00023242"/>
    </source>
</evidence>
<evidence type="ECO:0000256" key="9">
    <source>
        <dbReference type="SAM" id="MobiDB-lite"/>
    </source>
</evidence>
<feature type="compositionally biased region" description="Polar residues" evidence="9">
    <location>
        <begin position="25"/>
        <end position="37"/>
    </location>
</feature>
<evidence type="ECO:0000259" key="10">
    <source>
        <dbReference type="PROSITE" id="PS50808"/>
    </source>
</evidence>
<feature type="domain" description="BED-type" evidence="10">
    <location>
        <begin position="50"/>
        <end position="102"/>
    </location>
</feature>
<sequence>MMKETADYSHHLDLKKLIKMEHDSTSPSFIESSPTSDNVDDRESEVKNRKQRSEMFNHFCLTPSGSQYSCKYCSDLYQNSGGVTSNLKRHMESNHPLELQESRSRDSTKRPRNSSAPNQPVTQERLIIALTEFVLETDQAFSIVEEPSFRRLLGLLNPDIKIPGRTTIRSEISKRHQTEKERITAKLQEIPGKLSFILDCWTSSNQCAFQGVIVYICTTYVYIRMHAISVWAQ</sequence>
<feature type="region of interest" description="Disordered" evidence="9">
    <location>
        <begin position="84"/>
        <end position="121"/>
    </location>
</feature>